<reference evidence="4 5" key="1">
    <citation type="submission" date="2019-07" db="EMBL/GenBank/DDBJ databases">
        <title>Bifidobacterium asteroides genomes.</title>
        <authorList>
            <person name="Zheng H."/>
        </authorList>
    </citation>
    <scope>NUCLEOTIDE SEQUENCE [LARGE SCALE GENOMIC DNA]</scope>
    <source>
        <strain evidence="4 5">W8111</strain>
    </source>
</reference>
<feature type="signal peptide" evidence="3">
    <location>
        <begin position="1"/>
        <end position="21"/>
    </location>
</feature>
<dbReference type="Proteomes" id="UP000317536">
    <property type="component" value="Unassembled WGS sequence"/>
</dbReference>
<evidence type="ECO:0000256" key="3">
    <source>
        <dbReference type="SAM" id="SignalP"/>
    </source>
</evidence>
<organism evidence="4 5">
    <name type="scientific">Bifidobacterium asteroides</name>
    <dbReference type="NCBI Taxonomy" id="1684"/>
    <lineage>
        <taxon>Bacteria</taxon>
        <taxon>Bacillati</taxon>
        <taxon>Actinomycetota</taxon>
        <taxon>Actinomycetes</taxon>
        <taxon>Bifidobacteriales</taxon>
        <taxon>Bifidobacteriaceae</taxon>
        <taxon>Bifidobacterium</taxon>
    </lineage>
</organism>
<dbReference type="PROSITE" id="PS51257">
    <property type="entry name" value="PROKAR_LIPOPROTEIN"/>
    <property type="match status" value="1"/>
</dbReference>
<comment type="caution">
    <text evidence="4">The sequence shown here is derived from an EMBL/GenBank/DDBJ whole genome shotgun (WGS) entry which is preliminary data.</text>
</comment>
<dbReference type="PANTHER" id="PTHR43649:SF29">
    <property type="entry name" value="OSMOPROTECTIVE COMPOUNDS-BINDING PROTEIN GGTB"/>
    <property type="match status" value="1"/>
</dbReference>
<keyword evidence="3" id="KW-0732">Signal</keyword>
<evidence type="ECO:0000256" key="1">
    <source>
        <dbReference type="ARBA" id="ARBA00008520"/>
    </source>
</evidence>
<dbReference type="SUPFAM" id="SSF53850">
    <property type="entry name" value="Periplasmic binding protein-like II"/>
    <property type="match status" value="1"/>
</dbReference>
<feature type="chain" id="PRO_5038753305" evidence="3">
    <location>
        <begin position="22"/>
        <end position="460"/>
    </location>
</feature>
<dbReference type="AlphaFoldDB" id="A0A556R9C8"/>
<accession>A0A556R9C8</accession>
<protein>
    <submittedName>
        <fullName evidence="4">Carbohydrate ABC transporter substrate-binding protein</fullName>
    </submittedName>
</protein>
<dbReference type="PANTHER" id="PTHR43649">
    <property type="entry name" value="ARABINOSE-BINDING PROTEIN-RELATED"/>
    <property type="match status" value="1"/>
</dbReference>
<comment type="similarity">
    <text evidence="1">Belongs to the bacterial solute-binding protein 1 family.</text>
</comment>
<proteinExistence type="inferred from homology"/>
<evidence type="ECO:0000313" key="4">
    <source>
        <dbReference type="EMBL" id="TSJ85486.1"/>
    </source>
</evidence>
<evidence type="ECO:0000313" key="5">
    <source>
        <dbReference type="Proteomes" id="UP000317536"/>
    </source>
</evidence>
<sequence>MRRTTLMKGLALVVSSATLFGMVGCGSGNGSGDGSKKADSASCTAYKKYGDLSGKKISTYTPWIDQEGDATVKAFNEFANCTGAKVEHEGSRDMAAQLPVRVKAGSAPDVAIMPQLGMIKNMVATGKVKDVPAKAAANVKKYYSKDWQDYSTLGGKLVSIPVDANAKSFIWYSPKAFKEKGYKVPTTWDEMMDLTKKIADDNKGDTSVKPWSVGLEGGADSGWPGTDWLEDAVLRFTDADTYNKWVDHTIPFNDPKILAAFKEIGKILKDPAYVNGGFGDIQSIASTAWQDAGTPLVDGKGYLMHMALFYQSNYQTANPDIKIAKDGDVWAFPMPSKDAQHKSMIGGGDFAIAFSDKPEVQKFEEFLSSPEYANARAKAMTGWITANTGLDEKNLKPIDKLAYESLTAEGTTFRFDASDMMPAEVGTGSFWKQMIAYFAQNKSEQQVLDAVEESWPSDVK</sequence>
<dbReference type="EMBL" id="VMHJ01000003">
    <property type="protein sequence ID" value="TSJ85486.1"/>
    <property type="molecule type" value="Genomic_DNA"/>
</dbReference>
<keyword evidence="2" id="KW-0813">Transport</keyword>
<name>A0A556R9C8_9BIFI</name>
<dbReference type="InterPro" id="IPR050490">
    <property type="entry name" value="Bact_solute-bd_prot1"/>
</dbReference>
<gene>
    <name evidence="4" type="ORF">FPK29_06955</name>
</gene>
<dbReference type="Gene3D" id="3.40.190.10">
    <property type="entry name" value="Periplasmic binding protein-like II"/>
    <property type="match status" value="2"/>
</dbReference>
<evidence type="ECO:0000256" key="2">
    <source>
        <dbReference type="ARBA" id="ARBA00022448"/>
    </source>
</evidence>